<reference evidence="4 5" key="1">
    <citation type="submission" date="2019-08" db="EMBL/GenBank/DDBJ databases">
        <title>Draft genome sequences of two oriental melons (Cucumis melo L. var makuwa).</title>
        <authorList>
            <person name="Kwon S.-Y."/>
        </authorList>
    </citation>
    <scope>NUCLEOTIDE SEQUENCE [LARGE SCALE GENOMIC DNA]</scope>
    <source>
        <strain evidence="5">cv. Chang Bougi</strain>
        <strain evidence="4">cv. SW 3</strain>
        <tissue evidence="2">Leaf</tissue>
    </source>
</reference>
<dbReference type="Proteomes" id="UP000321393">
    <property type="component" value="Unassembled WGS sequence"/>
</dbReference>
<evidence type="ECO:0000256" key="1">
    <source>
        <dbReference type="SAM" id="Phobius"/>
    </source>
</evidence>
<dbReference type="AlphaFoldDB" id="A0A5A7U4Z1"/>
<dbReference type="OrthoDB" id="408493at2759"/>
<evidence type="ECO:0000313" key="3">
    <source>
        <dbReference type="EMBL" id="TYK28300.1"/>
    </source>
</evidence>
<dbReference type="EMBL" id="SSTD01002133">
    <property type="protein sequence ID" value="TYK28300.1"/>
    <property type="molecule type" value="Genomic_DNA"/>
</dbReference>
<dbReference type="EMBL" id="SSTE01012822">
    <property type="protein sequence ID" value="KAA0048509.1"/>
    <property type="molecule type" value="Genomic_DNA"/>
</dbReference>
<keyword evidence="1" id="KW-0812">Transmembrane</keyword>
<comment type="caution">
    <text evidence="2">The sequence shown here is derived from an EMBL/GenBank/DDBJ whole genome shotgun (WGS) entry which is preliminary data.</text>
</comment>
<evidence type="ECO:0000313" key="2">
    <source>
        <dbReference type="EMBL" id="KAA0048509.1"/>
    </source>
</evidence>
<proteinExistence type="predicted"/>
<evidence type="ECO:0000313" key="4">
    <source>
        <dbReference type="Proteomes" id="UP000321393"/>
    </source>
</evidence>
<dbReference type="STRING" id="1194695.A0A5A7U4Z1"/>
<protein>
    <submittedName>
        <fullName evidence="2">CMP-sialic acid transporter 4 isoform X2</fullName>
    </submittedName>
</protein>
<name>A0A5A7U4Z1_CUCMM</name>
<feature type="transmembrane region" description="Helical" evidence="1">
    <location>
        <begin position="88"/>
        <end position="104"/>
    </location>
</feature>
<keyword evidence="1" id="KW-0472">Membrane</keyword>
<evidence type="ECO:0000313" key="5">
    <source>
        <dbReference type="Proteomes" id="UP000321947"/>
    </source>
</evidence>
<gene>
    <name evidence="3" type="ORF">E5676_scaffold600G001190</name>
    <name evidence="2" type="ORF">E6C27_scaffold61G001240</name>
</gene>
<accession>A0A5A7U4Z1</accession>
<sequence length="130" mass="14608">MDKDVVELGRERKRQRKQEIGEVINGGRRNEKRKIKNSPVTIWVSSPWVSVAEKKGRGDEKNGVKVRVFVVCSSSCSAISDHVLQTPFQGWLMAIIMTLLSGFAGVYTEVNYLCSFITVLMILNHALRAV</sequence>
<dbReference type="Proteomes" id="UP000321947">
    <property type="component" value="Unassembled WGS sequence"/>
</dbReference>
<keyword evidence="1" id="KW-1133">Transmembrane helix</keyword>
<organism evidence="2 4">
    <name type="scientific">Cucumis melo var. makuwa</name>
    <name type="common">Oriental melon</name>
    <dbReference type="NCBI Taxonomy" id="1194695"/>
    <lineage>
        <taxon>Eukaryota</taxon>
        <taxon>Viridiplantae</taxon>
        <taxon>Streptophyta</taxon>
        <taxon>Embryophyta</taxon>
        <taxon>Tracheophyta</taxon>
        <taxon>Spermatophyta</taxon>
        <taxon>Magnoliopsida</taxon>
        <taxon>eudicotyledons</taxon>
        <taxon>Gunneridae</taxon>
        <taxon>Pentapetalae</taxon>
        <taxon>rosids</taxon>
        <taxon>fabids</taxon>
        <taxon>Cucurbitales</taxon>
        <taxon>Cucurbitaceae</taxon>
        <taxon>Benincaseae</taxon>
        <taxon>Cucumis</taxon>
    </lineage>
</organism>